<proteinExistence type="predicted"/>
<dbReference type="RefSeq" id="WP_123802118.1">
    <property type="nucleotide sequence ID" value="NZ_RMVG01000014.1"/>
</dbReference>
<protein>
    <submittedName>
        <fullName evidence="1">Uncharacterized protein</fullName>
    </submittedName>
</protein>
<comment type="caution">
    <text evidence="1">The sequence shown here is derived from an EMBL/GenBank/DDBJ whole genome shotgun (WGS) entry which is preliminary data.</text>
</comment>
<organism evidence="1 2">
    <name type="scientific">Candidatus Pantoea deserta</name>
    <dbReference type="NCBI Taxonomy" id="1869313"/>
    <lineage>
        <taxon>Bacteria</taxon>
        <taxon>Pseudomonadati</taxon>
        <taxon>Pseudomonadota</taxon>
        <taxon>Gammaproteobacteria</taxon>
        <taxon>Enterobacterales</taxon>
        <taxon>Erwiniaceae</taxon>
        <taxon>Pantoea</taxon>
    </lineage>
</organism>
<dbReference type="Proteomes" id="UP000281332">
    <property type="component" value="Unassembled WGS sequence"/>
</dbReference>
<dbReference type="SUPFAM" id="SSF46955">
    <property type="entry name" value="Putative DNA-binding domain"/>
    <property type="match status" value="1"/>
</dbReference>
<reference evidence="1 2" key="1">
    <citation type="submission" date="2018-11" db="EMBL/GenBank/DDBJ databases">
        <title>Whole genome sequencing of Pantoea sp. RIT388.</title>
        <authorList>
            <person name="Gan H.M."/>
            <person name="Hudson A.O."/>
        </authorList>
    </citation>
    <scope>NUCLEOTIDE SEQUENCE [LARGE SCALE GENOMIC DNA]</scope>
    <source>
        <strain evidence="1 2">RIT388</strain>
    </source>
</reference>
<gene>
    <name evidence="1" type="ORF">BBB56_17095</name>
</gene>
<dbReference type="OrthoDB" id="9800334at2"/>
<dbReference type="AlphaFoldDB" id="A0A3N4NU91"/>
<evidence type="ECO:0000313" key="1">
    <source>
        <dbReference type="EMBL" id="RPD97908.1"/>
    </source>
</evidence>
<evidence type="ECO:0000313" key="2">
    <source>
        <dbReference type="Proteomes" id="UP000281332"/>
    </source>
</evidence>
<accession>A0A3N4NU91</accession>
<sequence length="187" mass="21762">MTRILPATLKCWQSASLITPPSQEGYSESQVAQIRVISILSSSGDTLSEISTLLNDSWQYRHSGWECRRQEFILQLVSGTDETRAHYLWQLYTSYRPEDVVTYLLMPVAEWLRQEDKNILRARYLQCLTDHTQRLLKTRQCAENIKPLLKVIKQIKRYRAIYLCHQPSVNRNAFAPVNVHSQTSLAH</sequence>
<dbReference type="EMBL" id="RMVG01000014">
    <property type="protein sequence ID" value="RPD97908.1"/>
    <property type="molecule type" value="Genomic_DNA"/>
</dbReference>
<name>A0A3N4NU91_9GAMM</name>
<keyword evidence="2" id="KW-1185">Reference proteome</keyword>
<dbReference type="InterPro" id="IPR009061">
    <property type="entry name" value="DNA-bd_dom_put_sf"/>
</dbReference>